<organism evidence="2 3">
    <name type="scientific">Rhodococcus oryzae</name>
    <dbReference type="NCBI Taxonomy" id="2571143"/>
    <lineage>
        <taxon>Bacteria</taxon>
        <taxon>Bacillati</taxon>
        <taxon>Actinomycetota</taxon>
        <taxon>Actinomycetes</taxon>
        <taxon>Mycobacteriales</taxon>
        <taxon>Nocardiaceae</taxon>
        <taxon>Rhodococcus</taxon>
    </lineage>
</organism>
<dbReference type="SUPFAM" id="SSF53474">
    <property type="entry name" value="alpha/beta-Hydrolases"/>
    <property type="match status" value="1"/>
</dbReference>
<evidence type="ECO:0000259" key="1">
    <source>
        <dbReference type="Pfam" id="PF12697"/>
    </source>
</evidence>
<sequence length="309" mass="33748">MTDAARYAGFLPENYRSTHREPESTWWQWRGRRVHIARASRPDAPIRVMGIHGAGGHAMALWPFASLAADEGVDILFPDMPIYGFTAEPRPGQVRYRDWIDLLCDLVDTERARDPRPLILFGASMGGMMAYEVAARTGQIAAVLATCLLDPADPEARAATARWGVAGKAAPTLLPPMARVAGGLRLPIKWLVGMDRMSNNPDLSRMCGSDPRGGGVRVPLGFLADWFTYPHAAPEQFTAAPVTLLHPAADRWTPPQPSLRFLDRIAAPTQSVLLENCGHFPIEEPGLTQLITAARCVIAEVQSRANRGA</sequence>
<proteinExistence type="predicted"/>
<dbReference type="InterPro" id="IPR000073">
    <property type="entry name" value="AB_hydrolase_1"/>
</dbReference>
<dbReference type="GO" id="GO:0016787">
    <property type="term" value="F:hydrolase activity"/>
    <property type="evidence" value="ECO:0007669"/>
    <property type="project" value="UniProtKB-KW"/>
</dbReference>
<dbReference type="Pfam" id="PF12697">
    <property type="entry name" value="Abhydrolase_6"/>
    <property type="match status" value="1"/>
</dbReference>
<evidence type="ECO:0000313" key="3">
    <source>
        <dbReference type="Proteomes" id="UP000305109"/>
    </source>
</evidence>
<evidence type="ECO:0000313" key="2">
    <source>
        <dbReference type="EMBL" id="TJZ76078.1"/>
    </source>
</evidence>
<gene>
    <name evidence="2" type="ORF">FCG67_18905</name>
</gene>
<keyword evidence="2" id="KW-0378">Hydrolase</keyword>
<dbReference type="PANTHER" id="PTHR43689:SF8">
    <property type="entry name" value="ALPHA_BETA-HYDROLASES SUPERFAMILY PROTEIN"/>
    <property type="match status" value="1"/>
</dbReference>
<protein>
    <submittedName>
        <fullName evidence="2">Alpha/beta hydrolase</fullName>
    </submittedName>
</protein>
<keyword evidence="3" id="KW-1185">Reference proteome</keyword>
<reference evidence="2 3" key="1">
    <citation type="submission" date="2019-04" db="EMBL/GenBank/DDBJ databases">
        <title>Rhodococcus oryzae sp. nov., a novel actinomycete isolated from rhizosphere soil of rice (Oryza sativa L.).</title>
        <authorList>
            <person name="Li C."/>
        </authorList>
    </citation>
    <scope>NUCLEOTIDE SEQUENCE [LARGE SCALE GENOMIC DNA]</scope>
    <source>
        <strain evidence="2 3">NEAU-CX67</strain>
    </source>
</reference>
<dbReference type="Proteomes" id="UP000305109">
    <property type="component" value="Unassembled WGS sequence"/>
</dbReference>
<dbReference type="EMBL" id="SUMD01000009">
    <property type="protein sequence ID" value="TJZ76078.1"/>
    <property type="molecule type" value="Genomic_DNA"/>
</dbReference>
<dbReference type="InterPro" id="IPR029058">
    <property type="entry name" value="AB_hydrolase_fold"/>
</dbReference>
<comment type="caution">
    <text evidence="2">The sequence shown here is derived from an EMBL/GenBank/DDBJ whole genome shotgun (WGS) entry which is preliminary data.</text>
</comment>
<dbReference type="PANTHER" id="PTHR43689">
    <property type="entry name" value="HYDROLASE"/>
    <property type="match status" value="1"/>
</dbReference>
<name>A0ABY2RGM0_9NOCA</name>
<accession>A0ABY2RGM0</accession>
<dbReference type="Gene3D" id="3.40.50.1820">
    <property type="entry name" value="alpha/beta hydrolase"/>
    <property type="match status" value="1"/>
</dbReference>
<feature type="domain" description="AB hydrolase-1" evidence="1">
    <location>
        <begin position="51"/>
        <end position="285"/>
    </location>
</feature>